<dbReference type="EMBL" id="JFFI01000997">
    <property type="protein sequence ID" value="KXH64256.1"/>
    <property type="molecule type" value="Genomic_DNA"/>
</dbReference>
<accession>A0A135UV31</accession>
<organism evidence="2 3">
    <name type="scientific">Colletotrichum salicis</name>
    <dbReference type="NCBI Taxonomy" id="1209931"/>
    <lineage>
        <taxon>Eukaryota</taxon>
        <taxon>Fungi</taxon>
        <taxon>Dikarya</taxon>
        <taxon>Ascomycota</taxon>
        <taxon>Pezizomycotina</taxon>
        <taxon>Sordariomycetes</taxon>
        <taxon>Hypocreomycetidae</taxon>
        <taxon>Glomerellales</taxon>
        <taxon>Glomerellaceae</taxon>
        <taxon>Colletotrichum</taxon>
        <taxon>Colletotrichum acutatum species complex</taxon>
    </lineage>
</organism>
<evidence type="ECO:0000313" key="2">
    <source>
        <dbReference type="EMBL" id="KXH64256.1"/>
    </source>
</evidence>
<name>A0A135UV31_9PEZI</name>
<feature type="signal peptide" evidence="1">
    <location>
        <begin position="1"/>
        <end position="21"/>
    </location>
</feature>
<keyword evidence="3" id="KW-1185">Reference proteome</keyword>
<proteinExistence type="predicted"/>
<feature type="chain" id="PRO_5007805343" evidence="1">
    <location>
        <begin position="22"/>
        <end position="172"/>
    </location>
</feature>
<keyword evidence="1" id="KW-0732">Signal</keyword>
<dbReference type="AlphaFoldDB" id="A0A135UV31"/>
<reference evidence="2 3" key="1">
    <citation type="submission" date="2014-02" db="EMBL/GenBank/DDBJ databases">
        <title>The genome sequence of Colletotrichum salicis CBS 607.94.</title>
        <authorList>
            <person name="Baroncelli R."/>
            <person name="Thon M.R."/>
        </authorList>
    </citation>
    <scope>NUCLEOTIDE SEQUENCE [LARGE SCALE GENOMIC DNA]</scope>
    <source>
        <strain evidence="2 3">CBS 607.94</strain>
    </source>
</reference>
<gene>
    <name evidence="2" type="ORF">CSAL01_12832</name>
</gene>
<sequence length="172" mass="19640">MRSTNISRLLVFFAVFHTGIALSLPFVPRGLAHWWRPTPGRTADNVRPTVTYTLTSLLARTPDNIYREGERINPDWNNQLHYAVTDSVQVFAWTYSFIEANGDITERQFIGVRNNGARSRRVEVGHNTGVNFLPENDGTRIVYPNRQAGVASYEAWDFPRIGTTPVEIRLYD</sequence>
<evidence type="ECO:0000313" key="3">
    <source>
        <dbReference type="Proteomes" id="UP000070121"/>
    </source>
</evidence>
<dbReference type="OrthoDB" id="10350610at2759"/>
<protein>
    <submittedName>
        <fullName evidence="2">Uncharacterized protein</fullName>
    </submittedName>
</protein>
<evidence type="ECO:0000256" key="1">
    <source>
        <dbReference type="SAM" id="SignalP"/>
    </source>
</evidence>
<dbReference type="Proteomes" id="UP000070121">
    <property type="component" value="Unassembled WGS sequence"/>
</dbReference>
<comment type="caution">
    <text evidence="2">The sequence shown here is derived from an EMBL/GenBank/DDBJ whole genome shotgun (WGS) entry which is preliminary data.</text>
</comment>